<dbReference type="EMBL" id="QJPH01000262">
    <property type="protein sequence ID" value="PZN81617.1"/>
    <property type="molecule type" value="Genomic_DNA"/>
</dbReference>
<gene>
    <name evidence="2" type="ORF">DM484_08110</name>
</gene>
<accession>A0A2W4TG13</accession>
<reference evidence="2 3" key="1">
    <citation type="journal article" date="2018" name="Aquat. Microb. Ecol.">
        <title>Gammaproteobacterial methanotrophs dominate.</title>
        <authorList>
            <person name="Rissanen A.J."/>
            <person name="Saarenheimo J."/>
            <person name="Tiirola M."/>
            <person name="Peura S."/>
            <person name="Aalto S.L."/>
            <person name="Karvinen A."/>
            <person name="Nykanen H."/>
        </authorList>
    </citation>
    <scope>NUCLEOTIDE SEQUENCE [LARGE SCALE GENOMIC DNA]</scope>
    <source>
        <strain evidence="2">AMbin10</strain>
    </source>
</reference>
<dbReference type="InterPro" id="IPR052548">
    <property type="entry name" value="Type_VII_TA_antitoxin"/>
</dbReference>
<comment type="caution">
    <text evidence="2">The sequence shown here is derived from an EMBL/GenBank/DDBJ whole genome shotgun (WGS) entry which is preliminary data.</text>
</comment>
<dbReference type="PANTHER" id="PTHR33933">
    <property type="entry name" value="NUCLEOTIDYLTRANSFERASE"/>
    <property type="match status" value="1"/>
</dbReference>
<evidence type="ECO:0000313" key="3">
    <source>
        <dbReference type="Proteomes" id="UP000249396"/>
    </source>
</evidence>
<feature type="domain" description="Polymerase nucleotidyl transferase" evidence="1">
    <location>
        <begin position="10"/>
        <end position="67"/>
    </location>
</feature>
<dbReference type="InterPro" id="IPR002934">
    <property type="entry name" value="Polymerase_NTP_transf_dom"/>
</dbReference>
<dbReference type="InterPro" id="IPR043519">
    <property type="entry name" value="NT_sf"/>
</dbReference>
<dbReference type="Proteomes" id="UP000249396">
    <property type="component" value="Unassembled WGS sequence"/>
</dbReference>
<evidence type="ECO:0000259" key="1">
    <source>
        <dbReference type="Pfam" id="PF01909"/>
    </source>
</evidence>
<evidence type="ECO:0000313" key="2">
    <source>
        <dbReference type="EMBL" id="PZN81617.1"/>
    </source>
</evidence>
<sequence>MTPFTEQTAKKFLEKANARYSLAGAILFGSQARDDDRPDSDADLAILLKGPKGRRVEVALVLADMAFDLMLETGVMIEPLPLWEEEWQHPENFNNPALLENIRREGIWL</sequence>
<dbReference type="GO" id="GO:0016779">
    <property type="term" value="F:nucleotidyltransferase activity"/>
    <property type="evidence" value="ECO:0007669"/>
    <property type="project" value="InterPro"/>
</dbReference>
<proteinExistence type="predicted"/>
<dbReference type="PANTHER" id="PTHR33933:SF1">
    <property type="entry name" value="PROTEIN ADENYLYLTRANSFERASE MNTA-RELATED"/>
    <property type="match status" value="1"/>
</dbReference>
<protein>
    <submittedName>
        <fullName evidence="2">DNA polymerase III subunit beta</fullName>
    </submittedName>
</protein>
<dbReference type="Pfam" id="PF01909">
    <property type="entry name" value="NTP_transf_2"/>
    <property type="match status" value="1"/>
</dbReference>
<dbReference type="SUPFAM" id="SSF81301">
    <property type="entry name" value="Nucleotidyltransferase"/>
    <property type="match status" value="1"/>
</dbReference>
<organism evidence="2 3">
    <name type="scientific">Candidatus Methylumidiphilus alinenensis</name>
    <dbReference type="NCBI Taxonomy" id="2202197"/>
    <lineage>
        <taxon>Bacteria</taxon>
        <taxon>Pseudomonadati</taxon>
        <taxon>Pseudomonadota</taxon>
        <taxon>Gammaproteobacteria</taxon>
        <taxon>Methylococcales</taxon>
        <taxon>Candidatus Methylumidiphilus</taxon>
    </lineage>
</organism>
<dbReference type="AlphaFoldDB" id="A0A2W4TG13"/>
<name>A0A2W4TG13_9GAMM</name>
<dbReference type="Gene3D" id="3.30.460.10">
    <property type="entry name" value="Beta Polymerase, domain 2"/>
    <property type="match status" value="1"/>
</dbReference>